<dbReference type="AlphaFoldDB" id="A0AAN8M6D4"/>
<organism evidence="2 3">
    <name type="scientific">Coregonus suidteri</name>
    <dbReference type="NCBI Taxonomy" id="861788"/>
    <lineage>
        <taxon>Eukaryota</taxon>
        <taxon>Metazoa</taxon>
        <taxon>Chordata</taxon>
        <taxon>Craniata</taxon>
        <taxon>Vertebrata</taxon>
        <taxon>Euteleostomi</taxon>
        <taxon>Actinopterygii</taxon>
        <taxon>Neopterygii</taxon>
        <taxon>Teleostei</taxon>
        <taxon>Protacanthopterygii</taxon>
        <taxon>Salmoniformes</taxon>
        <taxon>Salmonidae</taxon>
        <taxon>Coregoninae</taxon>
        <taxon>Coregonus</taxon>
    </lineage>
</organism>
<evidence type="ECO:0000313" key="3">
    <source>
        <dbReference type="Proteomes" id="UP001356427"/>
    </source>
</evidence>
<sequence>MVWKLPPLPQHPTTFTHRPLMPSVLPTGRQERGQRPRRIPRGWVLKEERQEPSWEMLPRYLRWLGWHTRSGCRVVRILHTLFGILVWDQTTKQPLDS</sequence>
<protein>
    <submittedName>
        <fullName evidence="2">Uncharacterized protein</fullName>
    </submittedName>
</protein>
<accession>A0AAN8M6D4</accession>
<gene>
    <name evidence="2" type="ORF">J4Q44_G00091590</name>
</gene>
<feature type="region of interest" description="Disordered" evidence="1">
    <location>
        <begin position="13"/>
        <end position="39"/>
    </location>
</feature>
<keyword evidence="3" id="KW-1185">Reference proteome</keyword>
<evidence type="ECO:0000256" key="1">
    <source>
        <dbReference type="SAM" id="MobiDB-lite"/>
    </source>
</evidence>
<name>A0AAN8M6D4_9TELE</name>
<comment type="caution">
    <text evidence="2">The sequence shown here is derived from an EMBL/GenBank/DDBJ whole genome shotgun (WGS) entry which is preliminary data.</text>
</comment>
<dbReference type="Proteomes" id="UP001356427">
    <property type="component" value="Unassembled WGS sequence"/>
</dbReference>
<reference evidence="2 3" key="1">
    <citation type="submission" date="2021-04" db="EMBL/GenBank/DDBJ databases">
        <authorList>
            <person name="De Guttry C."/>
            <person name="Zahm M."/>
            <person name="Klopp C."/>
            <person name="Cabau C."/>
            <person name="Louis A."/>
            <person name="Berthelot C."/>
            <person name="Parey E."/>
            <person name="Roest Crollius H."/>
            <person name="Montfort J."/>
            <person name="Robinson-Rechavi M."/>
            <person name="Bucao C."/>
            <person name="Bouchez O."/>
            <person name="Gislard M."/>
            <person name="Lluch J."/>
            <person name="Milhes M."/>
            <person name="Lampietro C."/>
            <person name="Lopez Roques C."/>
            <person name="Donnadieu C."/>
            <person name="Braasch I."/>
            <person name="Desvignes T."/>
            <person name="Postlethwait J."/>
            <person name="Bobe J."/>
            <person name="Wedekind C."/>
            <person name="Guiguen Y."/>
        </authorList>
    </citation>
    <scope>NUCLEOTIDE SEQUENCE [LARGE SCALE GENOMIC DNA]</scope>
    <source>
        <strain evidence="2">Cs_M1</strain>
        <tissue evidence="2">Blood</tissue>
    </source>
</reference>
<proteinExistence type="predicted"/>
<dbReference type="EMBL" id="JAGTTL010000007">
    <property type="protein sequence ID" value="KAK6320052.1"/>
    <property type="molecule type" value="Genomic_DNA"/>
</dbReference>
<evidence type="ECO:0000313" key="2">
    <source>
        <dbReference type="EMBL" id="KAK6320052.1"/>
    </source>
</evidence>